<dbReference type="EMBL" id="QLMC01000001">
    <property type="protein sequence ID" value="RAK02565.1"/>
    <property type="molecule type" value="Genomic_DNA"/>
</dbReference>
<dbReference type="EC" id="3.5.1.9" evidence="4"/>
<evidence type="ECO:0000256" key="10">
    <source>
        <dbReference type="ARBA" id="ARBA00048496"/>
    </source>
</evidence>
<evidence type="ECO:0000256" key="2">
    <source>
        <dbReference type="ARBA" id="ARBA00002204"/>
    </source>
</evidence>
<name>A0A327X6J4_LARAB</name>
<sequence length="213" mass="23520">MNNQELIDISVTLAPNLPTWPGSYGLNIERLQEIGADSDANVSRLDMDVHTGTHIDAPLHFVANAEDTLSIPLSTLVGPCRVISIPHTAVITRDMLHRWVGTMVPKRILFQTDNSSSRWDKRPFNQSFTALSADAAEWLVENGVLLVGIDYLSIQRFADAPDTHQILLKNRVVILEGIYLGRVTPGSYQLICLPLKVKGVEGVPCRAVLQKTT</sequence>
<keyword evidence="13" id="KW-1185">Reference proteome</keyword>
<gene>
    <name evidence="12" type="ORF">LX87_00685</name>
</gene>
<evidence type="ECO:0000256" key="11">
    <source>
        <dbReference type="ARBA" id="ARBA00060547"/>
    </source>
</evidence>
<evidence type="ECO:0000256" key="8">
    <source>
        <dbReference type="ARBA" id="ARBA00022833"/>
    </source>
</evidence>
<evidence type="ECO:0000256" key="4">
    <source>
        <dbReference type="ARBA" id="ARBA00012930"/>
    </source>
</evidence>
<reference evidence="12 13" key="1">
    <citation type="submission" date="2018-06" db="EMBL/GenBank/DDBJ databases">
        <title>Genomic Encyclopedia of Archaeal and Bacterial Type Strains, Phase II (KMG-II): from individual species to whole genera.</title>
        <authorList>
            <person name="Goeker M."/>
        </authorList>
    </citation>
    <scope>NUCLEOTIDE SEQUENCE [LARGE SCALE GENOMIC DNA]</scope>
    <source>
        <strain evidence="12 13">DSM 21851</strain>
    </source>
</reference>
<keyword evidence="9" id="KW-0823">Tryptophan catabolism</keyword>
<evidence type="ECO:0000256" key="3">
    <source>
        <dbReference type="ARBA" id="ARBA00011738"/>
    </source>
</evidence>
<dbReference type="AlphaFoldDB" id="A0A327X6J4"/>
<accession>A0A327X6J4</accession>
<comment type="cofactor">
    <cofactor evidence="1">
        <name>Zn(2+)</name>
        <dbReference type="ChEBI" id="CHEBI:29105"/>
    </cofactor>
</comment>
<comment type="caution">
    <text evidence="12">The sequence shown here is derived from an EMBL/GenBank/DDBJ whole genome shotgun (WGS) entry which is preliminary data.</text>
</comment>
<comment type="function">
    <text evidence="2">Catalyzes the hydrolysis of N-formyl-L-kynurenine to L-kynurenine, the second step in the kynurenine pathway of tryptophan degradation.</text>
</comment>
<dbReference type="InterPro" id="IPR037175">
    <property type="entry name" value="KFase_sf"/>
</dbReference>
<keyword evidence="7" id="KW-0378">Hydrolase</keyword>
<evidence type="ECO:0000256" key="9">
    <source>
        <dbReference type="ARBA" id="ARBA00023079"/>
    </source>
</evidence>
<evidence type="ECO:0000313" key="12">
    <source>
        <dbReference type="EMBL" id="RAK02565.1"/>
    </source>
</evidence>
<dbReference type="Pfam" id="PF04199">
    <property type="entry name" value="Cyclase"/>
    <property type="match status" value="1"/>
</dbReference>
<comment type="pathway">
    <text evidence="11">Amino-acid degradation; L-tryptophan degradation via kynurenine pathway; L-kynurenine from L-tryptophan: step 2/2.</text>
</comment>
<dbReference type="PANTHER" id="PTHR31118:SF32">
    <property type="entry name" value="KYNURENINE FORMAMIDASE"/>
    <property type="match status" value="1"/>
</dbReference>
<dbReference type="Gene3D" id="3.50.30.50">
    <property type="entry name" value="Putative cyclase"/>
    <property type="match status" value="1"/>
</dbReference>
<dbReference type="PANTHER" id="PTHR31118">
    <property type="entry name" value="CYCLASE-LIKE PROTEIN 2"/>
    <property type="match status" value="1"/>
</dbReference>
<dbReference type="Proteomes" id="UP000248790">
    <property type="component" value="Unassembled WGS sequence"/>
</dbReference>
<evidence type="ECO:0000256" key="1">
    <source>
        <dbReference type="ARBA" id="ARBA00001947"/>
    </source>
</evidence>
<protein>
    <recommendedName>
        <fullName evidence="5">Kynurenine formamidase</fullName>
        <ecNumber evidence="4">3.5.1.9</ecNumber>
    </recommendedName>
</protein>
<dbReference type="GO" id="GO:0019441">
    <property type="term" value="P:L-tryptophan catabolic process to kynurenine"/>
    <property type="evidence" value="ECO:0007669"/>
    <property type="project" value="InterPro"/>
</dbReference>
<evidence type="ECO:0000256" key="5">
    <source>
        <dbReference type="ARBA" id="ARBA00014889"/>
    </source>
</evidence>
<comment type="subunit">
    <text evidence="3">Homodimer.</text>
</comment>
<dbReference type="RefSeq" id="WP_111626754.1">
    <property type="nucleotide sequence ID" value="NZ_QLMC01000001.1"/>
</dbReference>
<proteinExistence type="predicted"/>
<organism evidence="12 13">
    <name type="scientific">Larkinella arboricola</name>
    <dbReference type="NCBI Taxonomy" id="643671"/>
    <lineage>
        <taxon>Bacteria</taxon>
        <taxon>Pseudomonadati</taxon>
        <taxon>Bacteroidota</taxon>
        <taxon>Cytophagia</taxon>
        <taxon>Cytophagales</taxon>
        <taxon>Spirosomataceae</taxon>
        <taxon>Larkinella</taxon>
    </lineage>
</organism>
<evidence type="ECO:0000256" key="7">
    <source>
        <dbReference type="ARBA" id="ARBA00022801"/>
    </source>
</evidence>
<dbReference type="GO" id="GO:0046872">
    <property type="term" value="F:metal ion binding"/>
    <property type="evidence" value="ECO:0007669"/>
    <property type="project" value="UniProtKB-KW"/>
</dbReference>
<comment type="catalytic activity">
    <reaction evidence="10">
        <text>N-formyl-L-kynurenine + H2O = L-kynurenine + formate + H(+)</text>
        <dbReference type="Rhea" id="RHEA:13009"/>
        <dbReference type="ChEBI" id="CHEBI:15377"/>
        <dbReference type="ChEBI" id="CHEBI:15378"/>
        <dbReference type="ChEBI" id="CHEBI:15740"/>
        <dbReference type="ChEBI" id="CHEBI:57959"/>
        <dbReference type="ChEBI" id="CHEBI:58629"/>
        <dbReference type="EC" id="3.5.1.9"/>
    </reaction>
</comment>
<keyword evidence="6" id="KW-0479">Metal-binding</keyword>
<dbReference type="InterPro" id="IPR007325">
    <property type="entry name" value="KFase/CYL"/>
</dbReference>
<dbReference type="SUPFAM" id="SSF102198">
    <property type="entry name" value="Putative cyclase"/>
    <property type="match status" value="1"/>
</dbReference>
<dbReference type="OrthoDB" id="9796085at2"/>
<evidence type="ECO:0000256" key="6">
    <source>
        <dbReference type="ARBA" id="ARBA00022723"/>
    </source>
</evidence>
<keyword evidence="8" id="KW-0862">Zinc</keyword>
<dbReference type="FunFam" id="3.50.30.50:FF:000001">
    <property type="entry name" value="Kynurenine formamidase"/>
    <property type="match status" value="1"/>
</dbReference>
<dbReference type="GO" id="GO:0004061">
    <property type="term" value="F:arylformamidase activity"/>
    <property type="evidence" value="ECO:0007669"/>
    <property type="project" value="UniProtKB-EC"/>
</dbReference>
<evidence type="ECO:0000313" key="13">
    <source>
        <dbReference type="Proteomes" id="UP000248790"/>
    </source>
</evidence>